<feature type="region of interest" description="Disordered" evidence="5">
    <location>
        <begin position="302"/>
        <end position="333"/>
    </location>
</feature>
<feature type="region of interest" description="Disordered" evidence="5">
    <location>
        <begin position="674"/>
        <end position="703"/>
    </location>
</feature>
<dbReference type="FunFam" id="1.20.80.10:FF:000003">
    <property type="entry name" value="Tyrosine-protein phosphatase non-receptor type 4"/>
    <property type="match status" value="1"/>
</dbReference>
<dbReference type="GO" id="GO:0005737">
    <property type="term" value="C:cytoplasm"/>
    <property type="evidence" value="ECO:0007669"/>
    <property type="project" value="UniProtKB-SubCell"/>
</dbReference>
<dbReference type="AlphaFoldDB" id="A0A8R1W986"/>
<feature type="compositionally biased region" description="Low complexity" evidence="5">
    <location>
        <begin position="948"/>
        <end position="973"/>
    </location>
</feature>
<keyword evidence="8" id="KW-1185">Reference proteome</keyword>
<evidence type="ECO:0000313" key="7">
    <source>
        <dbReference type="EnsemblMetazoa" id="XP_001952862.2"/>
    </source>
</evidence>
<dbReference type="SUPFAM" id="SSF47031">
    <property type="entry name" value="Second domain of FERM"/>
    <property type="match status" value="1"/>
</dbReference>
<feature type="compositionally biased region" description="Basic residues" evidence="5">
    <location>
        <begin position="552"/>
        <end position="566"/>
    </location>
</feature>
<dbReference type="FunFam" id="2.30.29.30:FF:000002">
    <property type="entry name" value="Band 4.1-like protein 5 isoform 1"/>
    <property type="match status" value="1"/>
</dbReference>
<evidence type="ECO:0000256" key="5">
    <source>
        <dbReference type="SAM" id="MobiDB-lite"/>
    </source>
</evidence>
<feature type="region of interest" description="Disordered" evidence="5">
    <location>
        <begin position="894"/>
        <end position="1009"/>
    </location>
</feature>
<reference evidence="8" key="1">
    <citation type="submission" date="2010-06" db="EMBL/GenBank/DDBJ databases">
        <authorList>
            <person name="Jiang H."/>
            <person name="Abraham K."/>
            <person name="Ali S."/>
            <person name="Alsbrooks S.L."/>
            <person name="Anim B.N."/>
            <person name="Anosike U.S."/>
            <person name="Attaway T."/>
            <person name="Bandaranaike D.P."/>
            <person name="Battles P.K."/>
            <person name="Bell S.N."/>
            <person name="Bell A.V."/>
            <person name="Beltran B."/>
            <person name="Bickham C."/>
            <person name="Bustamante Y."/>
            <person name="Caleb T."/>
            <person name="Canada A."/>
            <person name="Cardenas V."/>
            <person name="Carter K."/>
            <person name="Chacko J."/>
            <person name="Chandrabose M.N."/>
            <person name="Chavez D."/>
            <person name="Chavez A."/>
            <person name="Chen L."/>
            <person name="Chu H.-S."/>
            <person name="Claassen K.J."/>
            <person name="Cockrell R."/>
            <person name="Collins M."/>
            <person name="Cooper J.A."/>
            <person name="Cree A."/>
            <person name="Curry S.M."/>
            <person name="Da Y."/>
            <person name="Dao M.D."/>
            <person name="Das B."/>
            <person name="Davila M.-L."/>
            <person name="Davy-Carroll L."/>
            <person name="Denson S."/>
            <person name="Dinh H."/>
            <person name="Ebong V.E."/>
            <person name="Edwards J.R."/>
            <person name="Egan A."/>
            <person name="El-Daye J."/>
            <person name="Escobedo L."/>
            <person name="Fernandez S."/>
            <person name="Fernando P.R."/>
            <person name="Flagg N."/>
            <person name="Forbes L.D."/>
            <person name="Fowler R.G."/>
            <person name="Fu Q."/>
            <person name="Gabisi R.A."/>
            <person name="Ganer J."/>
            <person name="Garbino Pronczuk A."/>
            <person name="Garcia R.M."/>
            <person name="Garner T."/>
            <person name="Garrett T.E."/>
            <person name="Gonzalez D.A."/>
            <person name="Hamid H."/>
            <person name="Hawkins E.S."/>
            <person name="Hirani K."/>
            <person name="Hogues M.E."/>
            <person name="Hollins B."/>
            <person name="Hsiao C.-H."/>
            <person name="Jabil R."/>
            <person name="James M.L."/>
            <person name="Jhangiani S.N."/>
            <person name="Johnson B."/>
            <person name="Johnson Q."/>
            <person name="Joshi V."/>
            <person name="Kalu J.B."/>
            <person name="Kam C."/>
            <person name="Kashfia A."/>
            <person name="Keebler J."/>
            <person name="Kisamo H."/>
            <person name="Kovar C.L."/>
            <person name="Lago L.A."/>
            <person name="Lai C.-Y."/>
            <person name="Laidlaw J."/>
            <person name="Lara F."/>
            <person name="Le T.-K."/>
            <person name="Lee S.L."/>
            <person name="Legall F.H."/>
            <person name="Lemon S.J."/>
            <person name="Lewis L.R."/>
            <person name="Li B."/>
            <person name="Liu Y."/>
            <person name="Liu Y.-S."/>
            <person name="Lopez J."/>
            <person name="Lozado R.J."/>
            <person name="Lu J."/>
            <person name="Madu R.C."/>
            <person name="Maheshwari M."/>
            <person name="Maheshwari R."/>
            <person name="Malloy K."/>
            <person name="Martinez E."/>
            <person name="Mathew T."/>
            <person name="Mercado I.C."/>
            <person name="Mercado C."/>
            <person name="Meyer B."/>
            <person name="Montgomery K."/>
            <person name="Morgan M.B."/>
            <person name="Munidasa M."/>
            <person name="Nazareth L.V."/>
            <person name="Nelson J."/>
            <person name="Ng B.M."/>
            <person name="Nguyen N.B."/>
            <person name="Nguyen P.Q."/>
            <person name="Nguyen T."/>
            <person name="Obregon M."/>
            <person name="Okwuonu G.O."/>
            <person name="Onwere C.G."/>
            <person name="Orozco G."/>
            <person name="Parra A."/>
            <person name="Patel S."/>
            <person name="Patil S."/>
            <person name="Perez A."/>
            <person name="Perez Y."/>
            <person name="Pham C."/>
            <person name="Primus E.L."/>
            <person name="Pu L.-L."/>
            <person name="Puazo M."/>
            <person name="Qin X."/>
            <person name="Quiroz J.B."/>
            <person name="Reese J."/>
            <person name="Richards S."/>
            <person name="Rives C.M."/>
            <person name="Robberts R."/>
            <person name="Ruiz S.J."/>
            <person name="Ruiz M.J."/>
            <person name="Santibanez J."/>
            <person name="Schneider B.W."/>
            <person name="Sisson I."/>
            <person name="Smith M."/>
            <person name="Sodergren E."/>
            <person name="Song X.-Z."/>
            <person name="Song B.B."/>
            <person name="Summersgill H."/>
            <person name="Thelus R."/>
            <person name="Thornton R.D."/>
            <person name="Trejos Z.Y."/>
            <person name="Usmani K."/>
            <person name="Vattathil S."/>
            <person name="Villasana D."/>
            <person name="Walker D.L."/>
            <person name="Wang S."/>
            <person name="Wang K."/>
            <person name="White C.S."/>
            <person name="Williams A.C."/>
            <person name="Williamson J."/>
            <person name="Wilson K."/>
            <person name="Woghiren I.O."/>
            <person name="Woodworth J.R."/>
            <person name="Worley K.C."/>
            <person name="Wright R.A."/>
            <person name="Wu W."/>
            <person name="Young L."/>
            <person name="Zhang L."/>
            <person name="Zhang J."/>
            <person name="Zhu Y."/>
            <person name="Muzny D.M."/>
            <person name="Weinstock G."/>
            <person name="Gibbs R.A."/>
        </authorList>
    </citation>
    <scope>NUCLEOTIDE SEQUENCE [LARGE SCALE GENOMIC DNA]</scope>
    <source>
        <strain evidence="8">LSR1</strain>
    </source>
</reference>
<dbReference type="SMART" id="SM01196">
    <property type="entry name" value="FERM_C"/>
    <property type="match status" value="1"/>
</dbReference>
<dbReference type="PRINTS" id="PR00935">
    <property type="entry name" value="BAND41"/>
</dbReference>
<dbReference type="GO" id="GO:0031032">
    <property type="term" value="P:actomyosin structure organization"/>
    <property type="evidence" value="ECO:0007669"/>
    <property type="project" value="TreeGrafter"/>
</dbReference>
<proteinExistence type="predicted"/>
<name>A0A8R1W986_ACYPI</name>
<dbReference type="Proteomes" id="UP000007819">
    <property type="component" value="Chromosome A1"/>
</dbReference>
<evidence type="ECO:0000256" key="4">
    <source>
        <dbReference type="ARBA" id="ARBA00022949"/>
    </source>
</evidence>
<dbReference type="RefSeq" id="XP_001952862.2">
    <property type="nucleotide sequence ID" value="XM_001952827.5"/>
</dbReference>
<feature type="compositionally biased region" description="Polar residues" evidence="5">
    <location>
        <begin position="780"/>
        <end position="799"/>
    </location>
</feature>
<feature type="compositionally biased region" description="Basic and acidic residues" evidence="5">
    <location>
        <begin position="911"/>
        <end position="925"/>
    </location>
</feature>
<dbReference type="Pfam" id="PF00373">
    <property type="entry name" value="FERM_M"/>
    <property type="match status" value="1"/>
</dbReference>
<dbReference type="KEGG" id="api:100163621"/>
<feature type="compositionally biased region" description="Polar residues" evidence="5">
    <location>
        <begin position="314"/>
        <end position="330"/>
    </location>
</feature>
<feature type="compositionally biased region" description="Basic residues" evidence="5">
    <location>
        <begin position="624"/>
        <end position="635"/>
    </location>
</feature>
<organism evidence="7 8">
    <name type="scientific">Acyrthosiphon pisum</name>
    <name type="common">Pea aphid</name>
    <dbReference type="NCBI Taxonomy" id="7029"/>
    <lineage>
        <taxon>Eukaryota</taxon>
        <taxon>Metazoa</taxon>
        <taxon>Ecdysozoa</taxon>
        <taxon>Arthropoda</taxon>
        <taxon>Hexapoda</taxon>
        <taxon>Insecta</taxon>
        <taxon>Pterygota</taxon>
        <taxon>Neoptera</taxon>
        <taxon>Paraneoptera</taxon>
        <taxon>Hemiptera</taxon>
        <taxon>Sternorrhyncha</taxon>
        <taxon>Aphidomorpha</taxon>
        <taxon>Aphidoidea</taxon>
        <taxon>Aphididae</taxon>
        <taxon>Macrosiphini</taxon>
        <taxon>Acyrthosiphon</taxon>
    </lineage>
</organism>
<keyword evidence="3" id="KW-0963">Cytoplasm</keyword>
<feature type="region of interest" description="Disordered" evidence="5">
    <location>
        <begin position="608"/>
        <end position="662"/>
    </location>
</feature>
<feature type="compositionally biased region" description="Polar residues" evidence="5">
    <location>
        <begin position="392"/>
        <end position="401"/>
    </location>
</feature>
<dbReference type="FunFam" id="3.10.20.90:FF:000039">
    <property type="entry name" value="Tyrosine-protein phosphatase non-receptor type"/>
    <property type="match status" value="1"/>
</dbReference>
<feature type="compositionally biased region" description="Low complexity" evidence="5">
    <location>
        <begin position="438"/>
        <end position="449"/>
    </location>
</feature>
<feature type="compositionally biased region" description="Basic residues" evidence="5">
    <location>
        <begin position="475"/>
        <end position="486"/>
    </location>
</feature>
<evidence type="ECO:0000259" key="6">
    <source>
        <dbReference type="PROSITE" id="PS50057"/>
    </source>
</evidence>
<feature type="compositionally biased region" description="Low complexity" evidence="5">
    <location>
        <begin position="768"/>
        <end position="779"/>
    </location>
</feature>
<dbReference type="Gene3D" id="3.10.20.90">
    <property type="entry name" value="Phosphatidylinositol 3-kinase Catalytic Subunit, Chain A, domain 1"/>
    <property type="match status" value="1"/>
</dbReference>
<feature type="compositionally biased region" description="Polar residues" evidence="5">
    <location>
        <begin position="681"/>
        <end position="702"/>
    </location>
</feature>
<dbReference type="Pfam" id="PF09380">
    <property type="entry name" value="FERM_C"/>
    <property type="match status" value="1"/>
</dbReference>
<dbReference type="Gene3D" id="2.30.29.30">
    <property type="entry name" value="Pleckstrin-homology domain (PH domain)/Phosphotyrosine-binding domain (PTB)"/>
    <property type="match status" value="1"/>
</dbReference>
<dbReference type="GO" id="GO:0005856">
    <property type="term" value="C:cytoskeleton"/>
    <property type="evidence" value="ECO:0007669"/>
    <property type="project" value="TreeGrafter"/>
</dbReference>
<keyword evidence="4" id="KW-0965">Cell junction</keyword>
<dbReference type="PANTHER" id="PTHR23280:SF4">
    <property type="entry name" value="BAND 4.1-LIKE PROTEIN 4A"/>
    <property type="match status" value="1"/>
</dbReference>
<evidence type="ECO:0000313" key="8">
    <source>
        <dbReference type="Proteomes" id="UP000007819"/>
    </source>
</evidence>
<evidence type="ECO:0000256" key="1">
    <source>
        <dbReference type="ARBA" id="ARBA00004282"/>
    </source>
</evidence>
<dbReference type="GeneID" id="100163621"/>
<feature type="compositionally biased region" description="Polar residues" evidence="5">
    <location>
        <begin position="609"/>
        <end position="622"/>
    </location>
</feature>
<dbReference type="PANTHER" id="PTHR23280">
    <property type="entry name" value="4.1 G PROTEIN"/>
    <property type="match status" value="1"/>
</dbReference>
<protein>
    <recommendedName>
        <fullName evidence="6">FERM domain-containing protein</fullName>
    </recommendedName>
</protein>
<feature type="region of interest" description="Disordered" evidence="5">
    <location>
        <begin position="757"/>
        <end position="800"/>
    </location>
</feature>
<dbReference type="GO" id="GO:0009887">
    <property type="term" value="P:animal organ morphogenesis"/>
    <property type="evidence" value="ECO:0007669"/>
    <property type="project" value="UniProtKB-ARBA"/>
</dbReference>
<feature type="compositionally biased region" description="Basic residues" evidence="5">
    <location>
        <begin position="452"/>
        <end position="461"/>
    </location>
</feature>
<dbReference type="InterPro" id="IPR035963">
    <property type="entry name" value="FERM_2"/>
</dbReference>
<dbReference type="Pfam" id="PF09379">
    <property type="entry name" value="FERM_N"/>
    <property type="match status" value="1"/>
</dbReference>
<dbReference type="PROSITE" id="PS50057">
    <property type="entry name" value="FERM_3"/>
    <property type="match status" value="1"/>
</dbReference>
<dbReference type="GO" id="GO:0070161">
    <property type="term" value="C:anchoring junction"/>
    <property type="evidence" value="ECO:0007669"/>
    <property type="project" value="UniProtKB-SubCell"/>
</dbReference>
<feature type="region of interest" description="Disordered" evidence="5">
    <location>
        <begin position="366"/>
        <end position="580"/>
    </location>
</feature>
<evidence type="ECO:0000256" key="2">
    <source>
        <dbReference type="ARBA" id="ARBA00004496"/>
    </source>
</evidence>
<dbReference type="InterPro" id="IPR019747">
    <property type="entry name" value="FERM_CS"/>
</dbReference>
<dbReference type="InterPro" id="IPR019748">
    <property type="entry name" value="FERM_central"/>
</dbReference>
<dbReference type="EnsemblMetazoa" id="XM_001952827.5">
    <property type="protein sequence ID" value="XP_001952862.2"/>
    <property type="gene ID" value="LOC100163621"/>
</dbReference>
<dbReference type="InterPro" id="IPR019749">
    <property type="entry name" value="Band_41_domain"/>
</dbReference>
<evidence type="ECO:0000256" key="3">
    <source>
        <dbReference type="ARBA" id="ARBA00022490"/>
    </source>
</evidence>
<dbReference type="SMART" id="SM00295">
    <property type="entry name" value="B41"/>
    <property type="match status" value="1"/>
</dbReference>
<sequence>MGCFCTSARTHHCKIVFLDDQELVHEVQGSSLGQEVFDVVVRHLSLLETAYFGLRYLDSQNQTHWLDLSKKMNKQMKGNENFTFYFGVKFYAADPCKLVEEITRYQFFLQLKQDILQGRVPVTQELMSELGAYVVQSELGDFDPRRHTLGYVSEFRFVSNQNAELENRIGEIHKELTGQVPAVAELNFLDKVKWLDMYGVDLHPVLGEDNVEYYLGLTPTGVIVLRNKNIVANYYWPRITKIFSKGKYFMLRVCDKNNDENTYGFETPSRPACKHLYKCSMEHHSFFRLVQVSPNPPDVISTRFSSGRADKSSVRSSQMSNRTPPSFTRTPSRRYQRRIVEGANDNQTFGDEYKTRDELMLLSSSSSLKTQDKLKNCSNPQLPVHTMYVPNRSDSPRSTRSAPWGVWSSAPTRGLYSSSSPRSVRSGPHQIMRHARRSSSVDSQSSNDSRSCRKHRHRNNRRSSDNESEQSGRSGKSHRKHRHRSRKSSEGDDHEHRRHRYQLVESEGQWREVQRRQAEGRSAIQKASVVRPRSGYANSGLESESEISHHSSSYRRRKHRKHRSRSRSPSESSSKTRLPEELKKHLEFELVETDGMTEEQLREIPYTAVKTSLKTNNSSPPLSSKRKTHSSRRAKSCSLKDSTVPKAGDSPPPPYSEGPADKCSAAAAAAAVSMPSSKSANQLPRTQLPNQSGPTTTRTSADPNYRATCSALYANPSALHVGSANSYHHSSHDQRNLMNHSRWLHDLEQKDNAHNRRTENMMRDFPYNSARSSANGNSAERPSTNAANSTPSPWSSQEIRGTLGGSVVPWQCVPDRVYPVSGYGPPKNINQAAYQNRSNNNPETCTTSASVDTNRNSAMIAMTTTTDDAKSTAATTSAAVGQSIKSSKSFESGVLGQHANTPNGVIPWPGDRGKPRPSHQWDHHNGTSSSSSPHHHLHHQQQQHHHQQQQNQQQQHQQQQNHTQQQHNGSSSYGVGGGGGADILYLGNRSSGVRTSSRGGPTYFSPQHNHVDRLSNSELRSSASLEEILSPILQSKLTT</sequence>
<dbReference type="InterPro" id="IPR029071">
    <property type="entry name" value="Ubiquitin-like_domsf"/>
</dbReference>
<dbReference type="InterPro" id="IPR011993">
    <property type="entry name" value="PH-like_dom_sf"/>
</dbReference>
<dbReference type="Gene3D" id="1.20.80.10">
    <property type="match status" value="1"/>
</dbReference>
<dbReference type="GO" id="GO:0030182">
    <property type="term" value="P:neuron differentiation"/>
    <property type="evidence" value="ECO:0007669"/>
    <property type="project" value="UniProtKB-ARBA"/>
</dbReference>
<dbReference type="SUPFAM" id="SSF54236">
    <property type="entry name" value="Ubiquitin-like"/>
    <property type="match status" value="1"/>
</dbReference>
<dbReference type="GO" id="GO:0016020">
    <property type="term" value="C:membrane"/>
    <property type="evidence" value="ECO:0007669"/>
    <property type="project" value="UniProtKB-ARBA"/>
</dbReference>
<dbReference type="InterPro" id="IPR018979">
    <property type="entry name" value="FERM_N"/>
</dbReference>
<dbReference type="PROSITE" id="PS00660">
    <property type="entry name" value="FERM_1"/>
    <property type="match status" value="1"/>
</dbReference>
<dbReference type="PROSITE" id="PS00661">
    <property type="entry name" value="FERM_2"/>
    <property type="match status" value="1"/>
</dbReference>
<reference evidence="7" key="2">
    <citation type="submission" date="2022-06" db="UniProtKB">
        <authorList>
            <consortium name="EnsemblMetazoa"/>
        </authorList>
    </citation>
    <scope>IDENTIFICATION</scope>
</reference>
<comment type="subcellular location">
    <subcellularLocation>
        <location evidence="1">Cell junction</location>
    </subcellularLocation>
    <subcellularLocation>
        <location evidence="2">Cytoplasm</location>
    </subcellularLocation>
</comment>
<feature type="compositionally biased region" description="Low complexity" evidence="5">
    <location>
        <begin position="417"/>
        <end position="426"/>
    </location>
</feature>
<feature type="compositionally biased region" description="Low complexity" evidence="5">
    <location>
        <begin position="987"/>
        <end position="1000"/>
    </location>
</feature>
<accession>A0A8R1W986</accession>
<dbReference type="OrthoDB" id="6235974at2759"/>
<dbReference type="InterPro" id="IPR014352">
    <property type="entry name" value="FERM/acyl-CoA-bd_prot_sf"/>
</dbReference>
<dbReference type="CDD" id="cd13186">
    <property type="entry name" value="FERM_C_NBL4_NBL5"/>
    <property type="match status" value="1"/>
</dbReference>
<feature type="domain" description="FERM" evidence="6">
    <location>
        <begin position="11"/>
        <end position="291"/>
    </location>
</feature>
<feature type="compositionally biased region" description="Basic and acidic residues" evidence="5">
    <location>
        <begin position="508"/>
        <end position="519"/>
    </location>
</feature>
<dbReference type="InterPro" id="IPR000299">
    <property type="entry name" value="FERM_domain"/>
</dbReference>
<dbReference type="InterPro" id="IPR018980">
    <property type="entry name" value="FERM_PH-like_C"/>
</dbReference>
<feature type="compositionally biased region" description="Basic residues" evidence="5">
    <location>
        <begin position="933"/>
        <end position="947"/>
    </location>
</feature>
<dbReference type="CDD" id="cd14473">
    <property type="entry name" value="FERM_B-lobe"/>
    <property type="match status" value="1"/>
</dbReference>
<dbReference type="GO" id="GO:0071944">
    <property type="term" value="C:cell periphery"/>
    <property type="evidence" value="ECO:0007669"/>
    <property type="project" value="UniProtKB-ARBA"/>
</dbReference>
<dbReference type="SUPFAM" id="SSF50729">
    <property type="entry name" value="PH domain-like"/>
    <property type="match status" value="1"/>
</dbReference>